<dbReference type="CDD" id="cd06225">
    <property type="entry name" value="HAMP"/>
    <property type="match status" value="1"/>
</dbReference>
<keyword evidence="7" id="KW-0547">Nucleotide-binding</keyword>
<evidence type="ECO:0000256" key="5">
    <source>
        <dbReference type="ARBA" id="ARBA00022553"/>
    </source>
</evidence>
<feature type="signal peptide" evidence="11">
    <location>
        <begin position="1"/>
        <end position="20"/>
    </location>
</feature>
<evidence type="ECO:0000313" key="14">
    <source>
        <dbReference type="EMBL" id="ACL66817.1"/>
    </source>
</evidence>
<feature type="chain" id="PRO_5005666054" description="histidine kinase" evidence="11">
    <location>
        <begin position="21"/>
        <end position="581"/>
    </location>
</feature>
<dbReference type="EC" id="2.7.13.3" evidence="3"/>
<dbReference type="PROSITE" id="PS50885">
    <property type="entry name" value="HAMP"/>
    <property type="match status" value="1"/>
</dbReference>
<dbReference type="Gene3D" id="3.30.565.10">
    <property type="entry name" value="Histidine kinase-like ATPase, C-terminal domain"/>
    <property type="match status" value="1"/>
</dbReference>
<dbReference type="AlphaFoldDB" id="B8J5F5"/>
<dbReference type="RefSeq" id="WP_015934614.1">
    <property type="nucleotide sequence ID" value="NC_011891.1"/>
</dbReference>
<dbReference type="PANTHER" id="PTHR44936:SF10">
    <property type="entry name" value="SENSOR PROTEIN RSTB"/>
    <property type="match status" value="1"/>
</dbReference>
<organism evidence="14 15">
    <name type="scientific">Anaeromyxobacter dehalogenans (strain ATCC BAA-258 / DSM 21875 / 2CP-1)</name>
    <dbReference type="NCBI Taxonomy" id="455488"/>
    <lineage>
        <taxon>Bacteria</taxon>
        <taxon>Pseudomonadati</taxon>
        <taxon>Myxococcota</taxon>
        <taxon>Myxococcia</taxon>
        <taxon>Myxococcales</taxon>
        <taxon>Cystobacterineae</taxon>
        <taxon>Anaeromyxobacteraceae</taxon>
        <taxon>Anaeromyxobacter</taxon>
    </lineage>
</organism>
<evidence type="ECO:0000256" key="1">
    <source>
        <dbReference type="ARBA" id="ARBA00000085"/>
    </source>
</evidence>
<evidence type="ECO:0000256" key="4">
    <source>
        <dbReference type="ARBA" id="ARBA00022475"/>
    </source>
</evidence>
<keyword evidence="4" id="KW-1003">Cell membrane</keyword>
<evidence type="ECO:0000256" key="6">
    <source>
        <dbReference type="ARBA" id="ARBA00022679"/>
    </source>
</evidence>
<keyword evidence="5" id="KW-0597">Phosphoprotein</keyword>
<feature type="domain" description="Histidine kinase" evidence="12">
    <location>
        <begin position="362"/>
        <end position="572"/>
    </location>
</feature>
<dbReference type="PROSITE" id="PS50109">
    <property type="entry name" value="HIS_KIN"/>
    <property type="match status" value="1"/>
</dbReference>
<dbReference type="Gene3D" id="6.10.340.10">
    <property type="match status" value="1"/>
</dbReference>
<dbReference type="GO" id="GO:0000155">
    <property type="term" value="F:phosphorelay sensor kinase activity"/>
    <property type="evidence" value="ECO:0007669"/>
    <property type="project" value="InterPro"/>
</dbReference>
<evidence type="ECO:0000256" key="2">
    <source>
        <dbReference type="ARBA" id="ARBA00004651"/>
    </source>
</evidence>
<dbReference type="InterPro" id="IPR036097">
    <property type="entry name" value="HisK_dim/P_sf"/>
</dbReference>
<dbReference type="InterPro" id="IPR003660">
    <property type="entry name" value="HAMP_dom"/>
</dbReference>
<dbReference type="Pfam" id="PF00512">
    <property type="entry name" value="HisKA"/>
    <property type="match status" value="1"/>
</dbReference>
<keyword evidence="8 14" id="KW-0418">Kinase</keyword>
<accession>B8J5F5</accession>
<dbReference type="SUPFAM" id="SSF158472">
    <property type="entry name" value="HAMP domain-like"/>
    <property type="match status" value="1"/>
</dbReference>
<dbReference type="PANTHER" id="PTHR44936">
    <property type="entry name" value="SENSOR PROTEIN CREC"/>
    <property type="match status" value="1"/>
</dbReference>
<dbReference type="KEGG" id="acp:A2cp1_3487"/>
<evidence type="ECO:0000256" key="10">
    <source>
        <dbReference type="SAM" id="MobiDB-lite"/>
    </source>
</evidence>
<dbReference type="PRINTS" id="PR00344">
    <property type="entry name" value="BCTRLSENSOR"/>
</dbReference>
<dbReference type="SUPFAM" id="SSF47384">
    <property type="entry name" value="Homodimeric domain of signal transducing histidine kinase"/>
    <property type="match status" value="1"/>
</dbReference>
<dbReference type="HOGENOM" id="CLU_019564_2_1_7"/>
<dbReference type="InterPro" id="IPR004358">
    <property type="entry name" value="Sig_transdc_His_kin-like_C"/>
</dbReference>
<dbReference type="Pfam" id="PF02518">
    <property type="entry name" value="HATPase_c"/>
    <property type="match status" value="1"/>
</dbReference>
<dbReference type="InterPro" id="IPR003594">
    <property type="entry name" value="HATPase_dom"/>
</dbReference>
<dbReference type="InterPro" id="IPR050980">
    <property type="entry name" value="2C_sensor_his_kinase"/>
</dbReference>
<dbReference type="SUPFAM" id="SSF55874">
    <property type="entry name" value="ATPase domain of HSP90 chaperone/DNA topoisomerase II/histidine kinase"/>
    <property type="match status" value="1"/>
</dbReference>
<dbReference type="InterPro" id="IPR003661">
    <property type="entry name" value="HisK_dim/P_dom"/>
</dbReference>
<evidence type="ECO:0000256" key="9">
    <source>
        <dbReference type="ARBA" id="ARBA00022840"/>
    </source>
</evidence>
<dbReference type="Pfam" id="PF00672">
    <property type="entry name" value="HAMP"/>
    <property type="match status" value="1"/>
</dbReference>
<dbReference type="EMBL" id="CP001359">
    <property type="protein sequence ID" value="ACL66817.1"/>
    <property type="molecule type" value="Genomic_DNA"/>
</dbReference>
<keyword evidence="11" id="KW-0732">Signal</keyword>
<dbReference type="CDD" id="cd00082">
    <property type="entry name" value="HisKA"/>
    <property type="match status" value="1"/>
</dbReference>
<comment type="catalytic activity">
    <reaction evidence="1">
        <text>ATP + protein L-histidine = ADP + protein N-phospho-L-histidine.</text>
        <dbReference type="EC" id="2.7.13.3"/>
    </reaction>
</comment>
<protein>
    <recommendedName>
        <fullName evidence="3">histidine kinase</fullName>
        <ecNumber evidence="3">2.7.13.3</ecNumber>
    </recommendedName>
</protein>
<feature type="region of interest" description="Disordered" evidence="10">
    <location>
        <begin position="119"/>
        <end position="140"/>
    </location>
</feature>
<keyword evidence="6 14" id="KW-0808">Transferase</keyword>
<evidence type="ECO:0000256" key="8">
    <source>
        <dbReference type="ARBA" id="ARBA00022777"/>
    </source>
</evidence>
<dbReference type="GO" id="GO:0005524">
    <property type="term" value="F:ATP binding"/>
    <property type="evidence" value="ECO:0007669"/>
    <property type="project" value="UniProtKB-KW"/>
</dbReference>
<comment type="subcellular location">
    <subcellularLocation>
        <location evidence="2">Cell membrane</location>
        <topology evidence="2">Multi-pass membrane protein</topology>
    </subcellularLocation>
</comment>
<dbReference type="InterPro" id="IPR036890">
    <property type="entry name" value="HATPase_C_sf"/>
</dbReference>
<dbReference type="GO" id="GO:0005886">
    <property type="term" value="C:plasma membrane"/>
    <property type="evidence" value="ECO:0007669"/>
    <property type="project" value="UniProtKB-SubCell"/>
</dbReference>
<evidence type="ECO:0000259" key="12">
    <source>
        <dbReference type="PROSITE" id="PS50109"/>
    </source>
</evidence>
<evidence type="ECO:0000256" key="7">
    <source>
        <dbReference type="ARBA" id="ARBA00022741"/>
    </source>
</evidence>
<evidence type="ECO:0000259" key="13">
    <source>
        <dbReference type="PROSITE" id="PS50885"/>
    </source>
</evidence>
<proteinExistence type="predicted"/>
<name>B8J5F5_ANAD2</name>
<keyword evidence="9" id="KW-0067">ATP-binding</keyword>
<dbReference type="Proteomes" id="UP000007089">
    <property type="component" value="Chromosome"/>
</dbReference>
<dbReference type="CDD" id="cd00075">
    <property type="entry name" value="HATPase"/>
    <property type="match status" value="1"/>
</dbReference>
<dbReference type="Gene3D" id="1.10.287.130">
    <property type="match status" value="1"/>
</dbReference>
<dbReference type="SMART" id="SM00388">
    <property type="entry name" value="HisKA"/>
    <property type="match status" value="1"/>
</dbReference>
<dbReference type="SMART" id="SM00304">
    <property type="entry name" value="HAMP"/>
    <property type="match status" value="1"/>
</dbReference>
<evidence type="ECO:0000256" key="3">
    <source>
        <dbReference type="ARBA" id="ARBA00012438"/>
    </source>
</evidence>
<sequence length="581" mass="59541">MTLRGKLALAFSLFAAVPLAATLVPVSRALGRALTTEHAARLDGAAAAVQKELARLGEHAAGAVADLARAPELEAFARDRSADGAELAEAAARAGEWMGPRGLDVLAVLEPDGRVVSSGHLPGRAGDPDPELGDLPDAVRPGRAVPRVVSRAGPEGVEPVLALVAWAPGPGDPPLRVAGGVALTEARAARLAALTGGAVVIRSADGEVVAAASAEAPGPARGWRRLRLLFGGLSAAPRRTIPLGPSEAPVARVEVSLASEGLARAETTVLLAFLGALAAGVAAAAALGAVVAARITRPLEGLRAAAARVAGGDLAARVEVRAGGEVGELVRAFNAMTQDLAQGRARLAQAERIAAWREVARRLAHEIKNPLTPIAMSVETLREAHAQGRADFPEIFDEGTQAIGEEVRRLKRIVDEFSRFARLPAPERSEVPAEELASAVLALFPAAPAGVEVERAIAPDLPAVLADRDQVMQVLLNLVRNALDAMPSGGRLRLVARSDGDAVAFEVSDSGAGIAPADLERVFEPYFTTKPGGTGLGLAIARRIAEEHGGSLEAASPPGAGATFTLRLPVAAAAVRQAPGA</sequence>
<feature type="domain" description="HAMP" evidence="13">
    <location>
        <begin position="293"/>
        <end position="345"/>
    </location>
</feature>
<keyword evidence="4" id="KW-0472">Membrane</keyword>
<evidence type="ECO:0000256" key="11">
    <source>
        <dbReference type="SAM" id="SignalP"/>
    </source>
</evidence>
<gene>
    <name evidence="14" type="ordered locus">A2cp1_3487</name>
</gene>
<dbReference type="InterPro" id="IPR005467">
    <property type="entry name" value="His_kinase_dom"/>
</dbReference>
<evidence type="ECO:0000313" key="15">
    <source>
        <dbReference type="Proteomes" id="UP000007089"/>
    </source>
</evidence>
<reference evidence="14" key="1">
    <citation type="submission" date="2009-01" db="EMBL/GenBank/DDBJ databases">
        <title>Complete sequence of Anaeromyxobacter dehalogenans 2CP-1.</title>
        <authorList>
            <consortium name="US DOE Joint Genome Institute"/>
            <person name="Lucas S."/>
            <person name="Copeland A."/>
            <person name="Lapidus A."/>
            <person name="Glavina del Rio T."/>
            <person name="Dalin E."/>
            <person name="Tice H."/>
            <person name="Bruce D."/>
            <person name="Goodwin L."/>
            <person name="Pitluck S."/>
            <person name="Saunders E."/>
            <person name="Brettin T."/>
            <person name="Detter J.C."/>
            <person name="Han C."/>
            <person name="Larimer F."/>
            <person name="Land M."/>
            <person name="Hauser L."/>
            <person name="Kyrpides N."/>
            <person name="Ovchinnikova G."/>
            <person name="Beliaev A.S."/>
            <person name="Richardson P."/>
        </authorList>
    </citation>
    <scope>NUCLEOTIDE SEQUENCE</scope>
    <source>
        <strain evidence="14">2CP-1</strain>
    </source>
</reference>
<dbReference type="SMART" id="SM00387">
    <property type="entry name" value="HATPase_c"/>
    <property type="match status" value="1"/>
</dbReference>
<keyword evidence="15" id="KW-1185">Reference proteome</keyword>